<protein>
    <recommendedName>
        <fullName evidence="10">1,4-alpha-glucan branching enzyme GlgB</fullName>
        <ecNumber evidence="10">2.4.1.18</ecNumber>
    </recommendedName>
    <alternativeName>
        <fullName evidence="10">1,4-alpha-D-glucan:1,4-alpha-D-glucan 6-glucosyl-transferase</fullName>
    </alternativeName>
    <alternativeName>
        <fullName evidence="10">Alpha-(1-&gt;4)-glucan branching enzyme</fullName>
    </alternativeName>
    <alternativeName>
        <fullName evidence="10">Glycogen branching enzyme</fullName>
        <shortName evidence="10">BE</shortName>
    </alternativeName>
</protein>
<evidence type="ECO:0000256" key="10">
    <source>
        <dbReference type="HAMAP-Rule" id="MF_00685"/>
    </source>
</evidence>
<comment type="catalytic activity">
    <reaction evidence="1 10">
        <text>Transfers a segment of a (1-&gt;4)-alpha-D-glucan chain to a primary hydroxy group in a similar glucan chain.</text>
        <dbReference type="EC" id="2.4.1.18"/>
    </reaction>
</comment>
<dbReference type="Pfam" id="PF02806">
    <property type="entry name" value="Alpha-amylase_C"/>
    <property type="match status" value="1"/>
</dbReference>
<reference evidence="13 14" key="1">
    <citation type="submission" date="2016-11" db="EMBL/GenBank/DDBJ databases">
        <authorList>
            <person name="Jaros S."/>
            <person name="Januszkiewicz K."/>
            <person name="Wedrychowicz H."/>
        </authorList>
    </citation>
    <scope>NUCLEOTIDE SEQUENCE [LARGE SCALE GENOMIC DNA]</scope>
    <source>
        <strain evidence="13 14">DSM 14501</strain>
    </source>
</reference>
<keyword evidence="8 10" id="KW-0320">Glycogen biosynthesis</keyword>
<comment type="pathway">
    <text evidence="3 10">Glycan biosynthesis; glycogen biosynthesis.</text>
</comment>
<dbReference type="PIRSF" id="PIRSF000463">
    <property type="entry name" value="GlgB"/>
    <property type="match status" value="1"/>
</dbReference>
<evidence type="ECO:0000259" key="12">
    <source>
        <dbReference type="SMART" id="SM00642"/>
    </source>
</evidence>
<dbReference type="UniPathway" id="UPA00164"/>
<gene>
    <name evidence="10" type="primary">glgB</name>
    <name evidence="13" type="ORF">SAMN02745883_02168</name>
</gene>
<dbReference type="InterPro" id="IPR037439">
    <property type="entry name" value="Branching_enzy"/>
</dbReference>
<dbReference type="GO" id="GO:0043169">
    <property type="term" value="F:cation binding"/>
    <property type="evidence" value="ECO:0007669"/>
    <property type="project" value="InterPro"/>
</dbReference>
<name>A0A1M6SW62_9FIRM</name>
<dbReference type="NCBIfam" id="TIGR01515">
    <property type="entry name" value="branching_enzym"/>
    <property type="match status" value="1"/>
</dbReference>
<evidence type="ECO:0000256" key="6">
    <source>
        <dbReference type="ARBA" id="ARBA00022676"/>
    </source>
</evidence>
<dbReference type="Gene3D" id="2.60.40.1180">
    <property type="entry name" value="Golgi alpha-mannosidase II"/>
    <property type="match status" value="1"/>
</dbReference>
<evidence type="ECO:0000256" key="8">
    <source>
        <dbReference type="ARBA" id="ARBA00023056"/>
    </source>
</evidence>
<dbReference type="STRING" id="1121266.SAMN02745883_02168"/>
<comment type="subunit">
    <text evidence="10">Monomer.</text>
</comment>
<evidence type="ECO:0000256" key="4">
    <source>
        <dbReference type="ARBA" id="ARBA00009000"/>
    </source>
</evidence>
<dbReference type="NCBIfam" id="NF003811">
    <property type="entry name" value="PRK05402.1"/>
    <property type="match status" value="1"/>
</dbReference>
<evidence type="ECO:0000256" key="9">
    <source>
        <dbReference type="ARBA" id="ARBA00023277"/>
    </source>
</evidence>
<evidence type="ECO:0000256" key="1">
    <source>
        <dbReference type="ARBA" id="ARBA00000826"/>
    </source>
</evidence>
<dbReference type="SUPFAM" id="SSF81296">
    <property type="entry name" value="E set domains"/>
    <property type="match status" value="1"/>
</dbReference>
<dbReference type="EMBL" id="FRAJ01000021">
    <property type="protein sequence ID" value="SHK48982.1"/>
    <property type="molecule type" value="Genomic_DNA"/>
</dbReference>
<dbReference type="GO" id="GO:0005978">
    <property type="term" value="P:glycogen biosynthetic process"/>
    <property type="evidence" value="ECO:0007669"/>
    <property type="project" value="UniProtKB-UniRule"/>
</dbReference>
<dbReference type="InterPro" id="IPR006048">
    <property type="entry name" value="A-amylase/branching_C"/>
</dbReference>
<evidence type="ECO:0000313" key="13">
    <source>
        <dbReference type="EMBL" id="SHK48982.1"/>
    </source>
</evidence>
<comment type="similarity">
    <text evidence="4 10">Belongs to the glycosyl hydrolase 13 family. GlgB subfamily.</text>
</comment>
<dbReference type="Pfam" id="PF02922">
    <property type="entry name" value="CBM_48"/>
    <property type="match status" value="1"/>
</dbReference>
<dbReference type="FunFam" id="2.60.40.1180:FF:000002">
    <property type="entry name" value="1,4-alpha-glucan branching enzyme GlgB"/>
    <property type="match status" value="1"/>
</dbReference>
<accession>A0A1M6SW62</accession>
<dbReference type="InterPro" id="IPR004193">
    <property type="entry name" value="Glyco_hydro_13_N"/>
</dbReference>
<dbReference type="GO" id="GO:0004553">
    <property type="term" value="F:hydrolase activity, hydrolyzing O-glycosyl compounds"/>
    <property type="evidence" value="ECO:0007669"/>
    <property type="project" value="InterPro"/>
</dbReference>
<feature type="domain" description="Glycosyl hydrolase family 13 catalytic" evidence="12">
    <location>
        <begin position="156"/>
        <end position="502"/>
    </location>
</feature>
<dbReference type="InterPro" id="IPR013780">
    <property type="entry name" value="Glyco_hydro_b"/>
</dbReference>
<dbReference type="InterPro" id="IPR006047">
    <property type="entry name" value="GH13_cat_dom"/>
</dbReference>
<evidence type="ECO:0000256" key="2">
    <source>
        <dbReference type="ARBA" id="ARBA00002953"/>
    </source>
</evidence>
<organism evidence="13 14">
    <name type="scientific">Caminicella sporogenes DSM 14501</name>
    <dbReference type="NCBI Taxonomy" id="1121266"/>
    <lineage>
        <taxon>Bacteria</taxon>
        <taxon>Bacillati</taxon>
        <taxon>Bacillota</taxon>
        <taxon>Clostridia</taxon>
        <taxon>Peptostreptococcales</taxon>
        <taxon>Caminicellaceae</taxon>
        <taxon>Caminicella</taxon>
    </lineage>
</organism>
<dbReference type="EC" id="2.4.1.18" evidence="10"/>
<dbReference type="InterPro" id="IPR013783">
    <property type="entry name" value="Ig-like_fold"/>
</dbReference>
<dbReference type="SUPFAM" id="SSF51445">
    <property type="entry name" value="(Trans)glycosidases"/>
    <property type="match status" value="1"/>
</dbReference>
<dbReference type="InterPro" id="IPR017853">
    <property type="entry name" value="GH"/>
</dbReference>
<dbReference type="RefSeq" id="WP_072968428.1">
    <property type="nucleotide sequence ID" value="NZ_FRAJ01000021.1"/>
</dbReference>
<dbReference type="Pfam" id="PF00128">
    <property type="entry name" value="Alpha-amylase"/>
    <property type="match status" value="2"/>
</dbReference>
<proteinExistence type="inferred from homology"/>
<dbReference type="InterPro" id="IPR006407">
    <property type="entry name" value="GlgB"/>
</dbReference>
<sequence>MVEDRFIGYICPSSFDIYLFHQGNSFRSYKFLGAHITEYRGIRGVSFTVWAPNAKEVRVVGDFNNWNGIGYSMNKVEENGIWNIFISGIGEGHLYKYEIHTNDGRVILKSDPYAFYSEKRPNTASIVTSLKNYVWNDEMWMKNKEELYDKPVNIYEMHLGSWKTKGHENFYTYSEIVEDVIRYVKEMGYTHIELLPLTEYPFDGSWGYQATGYFSITSRYGRPEDFMYFVDRCHQEGIGVILDWVPGHFCKDSHGLYRFDGTAVYEHADSIIAENKEWGTATFDYGKPEVVSFLISSAVFWFDVYHIDGLRVDAVSYMLYLDHGKKENDWKPNRYGGRENLEAIEFIKKLNKTIFEYYPKALMIAEESTAWPQVTSPVHLGGLGFNFKWNMGWMNDMLRYMKTDPIYRKYHHDLITFSFVYAFSENYILPLSHDEVVHGKKSLIEKMPGDYWQKFANLRLFYSYMIAHPGKKLLFMGGEFGHFIEWDYKKELDWFLLKYPMHEKFKHYVKRLNNFYKNERALYVQDSSHEGFSWIDHQNDKESIIAFIRKAERDFVIAVFNFTPIIRIEYKIGVPYKGEYEEVFNSDLEEFGGSGVENRGIIRADDNSWHNQPYSIKINLPPLGAVFLKLRR</sequence>
<evidence type="ECO:0000256" key="3">
    <source>
        <dbReference type="ARBA" id="ARBA00004964"/>
    </source>
</evidence>
<evidence type="ECO:0000256" key="7">
    <source>
        <dbReference type="ARBA" id="ARBA00022679"/>
    </source>
</evidence>
<dbReference type="Proteomes" id="UP000184082">
    <property type="component" value="Unassembled WGS sequence"/>
</dbReference>
<dbReference type="CDD" id="cd02855">
    <property type="entry name" value="E_set_GBE_prok_N"/>
    <property type="match status" value="1"/>
</dbReference>
<feature type="active site" description="Proton donor" evidence="10 11">
    <location>
        <position position="366"/>
    </location>
</feature>
<keyword evidence="5 10" id="KW-0321">Glycogen metabolism</keyword>
<dbReference type="SUPFAM" id="SSF51011">
    <property type="entry name" value="Glycosyl hydrolase domain"/>
    <property type="match status" value="1"/>
</dbReference>
<evidence type="ECO:0000313" key="14">
    <source>
        <dbReference type="Proteomes" id="UP000184082"/>
    </source>
</evidence>
<dbReference type="CDD" id="cd11322">
    <property type="entry name" value="AmyAc_Glg_BE"/>
    <property type="match status" value="1"/>
</dbReference>
<dbReference type="PANTHER" id="PTHR43651:SF3">
    <property type="entry name" value="1,4-ALPHA-GLUCAN-BRANCHING ENZYME"/>
    <property type="match status" value="1"/>
</dbReference>
<evidence type="ECO:0000256" key="5">
    <source>
        <dbReference type="ARBA" id="ARBA00022600"/>
    </source>
</evidence>
<dbReference type="SMART" id="SM00642">
    <property type="entry name" value="Aamy"/>
    <property type="match status" value="1"/>
</dbReference>
<evidence type="ECO:0000256" key="11">
    <source>
        <dbReference type="PIRSR" id="PIRSR000463-1"/>
    </source>
</evidence>
<dbReference type="InterPro" id="IPR044143">
    <property type="entry name" value="GlgB_N_E_set_prok"/>
</dbReference>
<comment type="function">
    <text evidence="2 10">Catalyzes the formation of the alpha-1,6-glucosidic linkages in glycogen by scission of a 1,4-alpha-linked oligosaccharide from growing alpha-1,4-glucan chains and the subsequent attachment of the oligosaccharide to the alpha-1,6 position.</text>
</comment>
<dbReference type="Gene3D" id="2.60.40.10">
    <property type="entry name" value="Immunoglobulins"/>
    <property type="match status" value="1"/>
</dbReference>
<keyword evidence="7 10" id="KW-0808">Transferase</keyword>
<dbReference type="PANTHER" id="PTHR43651">
    <property type="entry name" value="1,4-ALPHA-GLUCAN-BRANCHING ENZYME"/>
    <property type="match status" value="1"/>
</dbReference>
<dbReference type="NCBIfam" id="NF008967">
    <property type="entry name" value="PRK12313.1"/>
    <property type="match status" value="1"/>
</dbReference>
<dbReference type="GO" id="GO:0003844">
    <property type="term" value="F:1,4-alpha-glucan branching enzyme activity"/>
    <property type="evidence" value="ECO:0007669"/>
    <property type="project" value="UniProtKB-UniRule"/>
</dbReference>
<dbReference type="Gene3D" id="3.20.20.80">
    <property type="entry name" value="Glycosidases"/>
    <property type="match status" value="1"/>
</dbReference>
<dbReference type="GO" id="GO:0005829">
    <property type="term" value="C:cytosol"/>
    <property type="evidence" value="ECO:0007669"/>
    <property type="project" value="TreeGrafter"/>
</dbReference>
<dbReference type="AlphaFoldDB" id="A0A1M6SW62"/>
<feature type="active site" description="Nucleophile" evidence="10 11">
    <location>
        <position position="313"/>
    </location>
</feature>
<keyword evidence="14" id="KW-1185">Reference proteome</keyword>
<dbReference type="FunFam" id="3.20.20.80:FF:000003">
    <property type="entry name" value="1,4-alpha-glucan branching enzyme GlgB"/>
    <property type="match status" value="1"/>
</dbReference>
<dbReference type="FunFam" id="2.60.40.10:FF:000169">
    <property type="entry name" value="1,4-alpha-glucan branching enzyme GlgB"/>
    <property type="match status" value="1"/>
</dbReference>
<keyword evidence="9 10" id="KW-0119">Carbohydrate metabolism</keyword>
<keyword evidence="6 10" id="KW-0328">Glycosyltransferase</keyword>
<dbReference type="InterPro" id="IPR014756">
    <property type="entry name" value="Ig_E-set"/>
</dbReference>
<dbReference type="HAMAP" id="MF_00685">
    <property type="entry name" value="GlgB"/>
    <property type="match status" value="1"/>
</dbReference>